<evidence type="ECO:0000313" key="3">
    <source>
        <dbReference type="EMBL" id="KIC60358.1"/>
    </source>
</evidence>
<feature type="compositionally biased region" description="Basic and acidic residues" evidence="1">
    <location>
        <begin position="36"/>
        <end position="59"/>
    </location>
</feature>
<evidence type="ECO:0008006" key="5">
    <source>
        <dbReference type="Google" id="ProtNLM"/>
    </source>
</evidence>
<feature type="chain" id="PRO_5002089430" description="PepSY domain-containing protein" evidence="2">
    <location>
        <begin position="34"/>
        <end position="111"/>
    </location>
</feature>
<evidence type="ECO:0000256" key="2">
    <source>
        <dbReference type="SAM" id="SignalP"/>
    </source>
</evidence>
<dbReference type="STRING" id="172043.RM53_02510"/>
<reference evidence="3 4" key="1">
    <citation type="submission" date="2014-12" db="EMBL/GenBank/DDBJ databases">
        <title>Genome sequencing of Brevundimonas nasdae TPW30.</title>
        <authorList>
            <person name="Tan P.W."/>
            <person name="Chan K.-G."/>
        </authorList>
    </citation>
    <scope>NUCLEOTIDE SEQUENCE [LARGE SCALE GENOMIC DNA]</scope>
    <source>
        <strain evidence="3 4">TPW30</strain>
    </source>
</reference>
<gene>
    <name evidence="3" type="ORF">RM53_02510</name>
</gene>
<protein>
    <recommendedName>
        <fullName evidence="5">PepSY domain-containing protein</fullName>
    </recommendedName>
</protein>
<dbReference type="Proteomes" id="UP000031166">
    <property type="component" value="Unassembled WGS sequence"/>
</dbReference>
<name>A0A0B4E1C5_9CAUL</name>
<evidence type="ECO:0000313" key="4">
    <source>
        <dbReference type="Proteomes" id="UP000031166"/>
    </source>
</evidence>
<keyword evidence="2" id="KW-0732">Signal</keyword>
<feature type="signal peptide" evidence="2">
    <location>
        <begin position="1"/>
        <end position="33"/>
    </location>
</feature>
<feature type="region of interest" description="Disordered" evidence="1">
    <location>
        <begin position="29"/>
        <end position="111"/>
    </location>
</feature>
<dbReference type="RefSeq" id="WP_055806585.1">
    <property type="nucleotide sequence ID" value="NZ_CP119180.1"/>
</dbReference>
<accession>A0A0B4E1C5</accession>
<dbReference type="AlphaFoldDB" id="A0A0B4E1C5"/>
<organism evidence="3 4">
    <name type="scientific">Brevundimonas nasdae</name>
    <dbReference type="NCBI Taxonomy" id="172043"/>
    <lineage>
        <taxon>Bacteria</taxon>
        <taxon>Pseudomonadati</taxon>
        <taxon>Pseudomonadota</taxon>
        <taxon>Alphaproteobacteria</taxon>
        <taxon>Caulobacterales</taxon>
        <taxon>Caulobacteraceae</taxon>
        <taxon>Brevundimonas</taxon>
    </lineage>
</organism>
<proteinExistence type="predicted"/>
<comment type="caution">
    <text evidence="3">The sequence shown here is derived from an EMBL/GenBank/DDBJ whole genome shotgun (WGS) entry which is preliminary data.</text>
</comment>
<dbReference type="EMBL" id="JWSY01000004">
    <property type="protein sequence ID" value="KIC60358.1"/>
    <property type="molecule type" value="Genomic_DNA"/>
</dbReference>
<sequence length="111" mass="12154">MFRKPAPLLIAPPALALALGLAFAPVMTTSAQAQSRDQDQRSQDRGPRVSPDEARRRGGEAGGGRPIDTQPRRDGNYSVLVERDGRVREVVVDGQTGQARPDNNNQRRRPN</sequence>
<feature type="compositionally biased region" description="Basic and acidic residues" evidence="1">
    <location>
        <begin position="70"/>
        <end position="91"/>
    </location>
</feature>
<evidence type="ECO:0000256" key="1">
    <source>
        <dbReference type="SAM" id="MobiDB-lite"/>
    </source>
</evidence>